<dbReference type="PANTHER" id="PTHR43128">
    <property type="entry name" value="L-2-HYDROXYCARBOXYLATE DEHYDROGENASE (NAD(P)(+))"/>
    <property type="match status" value="1"/>
</dbReference>
<organism evidence="16 17">
    <name type="scientific">Deinococcus marmoris</name>
    <dbReference type="NCBI Taxonomy" id="249408"/>
    <lineage>
        <taxon>Bacteria</taxon>
        <taxon>Thermotogati</taxon>
        <taxon>Deinococcota</taxon>
        <taxon>Deinococci</taxon>
        <taxon>Deinococcales</taxon>
        <taxon>Deinococcaceae</taxon>
        <taxon>Deinococcus</taxon>
    </lineage>
</organism>
<name>A0A1U7NWU4_9DEIO</name>
<feature type="binding site" evidence="12">
    <location>
        <begin position="19"/>
        <end position="24"/>
    </location>
    <ligand>
        <name>NAD(+)</name>
        <dbReference type="ChEBI" id="CHEBI:57540"/>
    </ligand>
</feature>
<dbReference type="InterPro" id="IPR001236">
    <property type="entry name" value="Lactate/malate_DH_N"/>
</dbReference>
<sequence length="318" mass="32774">MSEIDAVLELATVKVGVVGAGLVGATAAYAMTLRDSCSEIVLVDQDESRARAEAQDIAHAAPISHGVRVSSGDYAALKGSRLVLIAAGANQKPGEGRTELLEKNAEIFRQVIPQVAQHAPGAVLLIATNPVDALTDLAVHLAPEHAVMGSGTVLDSARLRWLIAQHAGVDATNVHGYVLGEHGDSEVIAWSSATVAGLPVAEFMAARGLPWTPEIRAGIEAGTRDAAASIIGGKRATYYGIGAALARIAERVLGDRRAVLTVSAPTPEYGVSLSIPRIVAAGGIEASVMPKLTEDEKAALERSAAVLRAAKAKLGLTG</sequence>
<evidence type="ECO:0000259" key="14">
    <source>
        <dbReference type="Pfam" id="PF00056"/>
    </source>
</evidence>
<dbReference type="SUPFAM" id="SSF51735">
    <property type="entry name" value="NAD(P)-binding Rossmann-fold domains"/>
    <property type="match status" value="1"/>
</dbReference>
<evidence type="ECO:0000256" key="7">
    <source>
        <dbReference type="ARBA" id="ARBA00023002"/>
    </source>
</evidence>
<dbReference type="EC" id="1.1.1.27" evidence="4 10"/>
<dbReference type="InterPro" id="IPR022383">
    <property type="entry name" value="Lactate/malate_DH_C"/>
</dbReference>
<feature type="active site" description="Proton acceptor" evidence="11">
    <location>
        <position position="182"/>
    </location>
</feature>
<evidence type="ECO:0000256" key="10">
    <source>
        <dbReference type="NCBIfam" id="TIGR01771"/>
    </source>
</evidence>
<comment type="similarity">
    <text evidence="2">Belongs to the LDH/MDH superfamily. LDH family.</text>
</comment>
<feature type="domain" description="Lactate/malate dehydrogenase N-terminal" evidence="14">
    <location>
        <begin position="13"/>
        <end position="142"/>
    </location>
</feature>
<evidence type="ECO:0000256" key="2">
    <source>
        <dbReference type="ARBA" id="ARBA00006054"/>
    </source>
</evidence>
<dbReference type="AlphaFoldDB" id="A0A1U7NWU4"/>
<dbReference type="GO" id="GO:0004459">
    <property type="term" value="F:L-lactate dehydrogenase (NAD+) activity"/>
    <property type="evidence" value="ECO:0007669"/>
    <property type="project" value="UniProtKB-UniRule"/>
</dbReference>
<dbReference type="InterPro" id="IPR015955">
    <property type="entry name" value="Lactate_DH/Glyco_Ohase_4_C"/>
</dbReference>
<dbReference type="Gene3D" id="3.90.110.10">
    <property type="entry name" value="Lactate dehydrogenase/glycoside hydrolase, family 4, C-terminal"/>
    <property type="match status" value="1"/>
</dbReference>
<dbReference type="eggNOG" id="COG0039">
    <property type="taxonomic scope" value="Bacteria"/>
</dbReference>
<feature type="domain" description="Lactate/malate dehydrogenase C-terminal" evidence="15">
    <location>
        <begin position="152"/>
        <end position="313"/>
    </location>
</feature>
<gene>
    <name evidence="16" type="ORF">BOO71_0008887</name>
</gene>
<evidence type="ECO:0000256" key="4">
    <source>
        <dbReference type="ARBA" id="ARBA00012967"/>
    </source>
</evidence>
<dbReference type="GO" id="GO:0005737">
    <property type="term" value="C:cytoplasm"/>
    <property type="evidence" value="ECO:0007669"/>
    <property type="project" value="UniProtKB-UniRule"/>
</dbReference>
<protein>
    <recommendedName>
        <fullName evidence="5 10">L-lactate dehydrogenase</fullName>
        <ecNumber evidence="4 10">1.1.1.27</ecNumber>
    </recommendedName>
</protein>
<dbReference type="NCBIfam" id="TIGR01771">
    <property type="entry name" value="L-LDH-NAD"/>
    <property type="match status" value="1"/>
</dbReference>
<dbReference type="InterPro" id="IPR036291">
    <property type="entry name" value="NAD(P)-bd_dom_sf"/>
</dbReference>
<dbReference type="Proteomes" id="UP000186607">
    <property type="component" value="Unassembled WGS sequence"/>
</dbReference>
<comment type="subunit">
    <text evidence="3">Homotetramer.</text>
</comment>
<dbReference type="Pfam" id="PF02866">
    <property type="entry name" value="Ldh_1_C"/>
    <property type="match status" value="1"/>
</dbReference>
<dbReference type="SUPFAM" id="SSF56327">
    <property type="entry name" value="LDH C-terminal domain-like"/>
    <property type="match status" value="1"/>
</dbReference>
<evidence type="ECO:0000256" key="13">
    <source>
        <dbReference type="RuleBase" id="RU003369"/>
    </source>
</evidence>
<evidence type="ECO:0000256" key="11">
    <source>
        <dbReference type="PIRSR" id="PIRSR000102-1"/>
    </source>
</evidence>
<evidence type="ECO:0000256" key="3">
    <source>
        <dbReference type="ARBA" id="ARBA00011881"/>
    </source>
</evidence>
<evidence type="ECO:0000256" key="9">
    <source>
        <dbReference type="ARBA" id="ARBA00049258"/>
    </source>
</evidence>
<dbReference type="PRINTS" id="PR00086">
    <property type="entry name" value="LLDHDRGNASE"/>
</dbReference>
<feature type="binding site" evidence="12">
    <location>
        <position position="44"/>
    </location>
    <ligand>
        <name>NAD(+)</name>
        <dbReference type="ChEBI" id="CHEBI:57540"/>
    </ligand>
</feature>
<evidence type="ECO:0000256" key="5">
    <source>
        <dbReference type="ARBA" id="ARBA00016495"/>
    </source>
</evidence>
<dbReference type="PIRSF" id="PIRSF000102">
    <property type="entry name" value="Lac_mal_DH"/>
    <property type="match status" value="1"/>
</dbReference>
<dbReference type="PROSITE" id="PS00064">
    <property type="entry name" value="L_LDH"/>
    <property type="match status" value="1"/>
</dbReference>
<dbReference type="InterPro" id="IPR001557">
    <property type="entry name" value="L-lactate/malate_DH"/>
</dbReference>
<dbReference type="Pfam" id="PF00056">
    <property type="entry name" value="Ldh_1_N"/>
    <property type="match status" value="1"/>
</dbReference>
<evidence type="ECO:0000313" key="17">
    <source>
        <dbReference type="Proteomes" id="UP000186607"/>
    </source>
</evidence>
<dbReference type="Gene3D" id="3.40.50.720">
    <property type="entry name" value="NAD(P)-binding Rossmann-like Domain"/>
    <property type="match status" value="1"/>
</dbReference>
<reference evidence="16 17" key="1">
    <citation type="submission" date="2017-01" db="EMBL/GenBank/DDBJ databases">
        <title>Genome Analysis of Deinococcus marmoris KOPRI26562.</title>
        <authorList>
            <person name="Kim J.H."/>
            <person name="Oh H.-M."/>
        </authorList>
    </citation>
    <scope>NUCLEOTIDE SEQUENCE [LARGE SCALE GENOMIC DNA]</scope>
    <source>
        <strain evidence="16 17">KOPRI26562</strain>
    </source>
</reference>
<dbReference type="STRING" id="249408.BOO71_0008887"/>
<comment type="caution">
    <text evidence="16">The sequence shown here is derived from an EMBL/GenBank/DDBJ whole genome shotgun (WGS) entry which is preliminary data.</text>
</comment>
<feature type="binding site" evidence="12">
    <location>
        <position position="104"/>
    </location>
    <ligand>
        <name>NAD(+)</name>
        <dbReference type="ChEBI" id="CHEBI:57540"/>
    </ligand>
</feature>
<evidence type="ECO:0000256" key="1">
    <source>
        <dbReference type="ARBA" id="ARBA00004843"/>
    </source>
</evidence>
<proteinExistence type="inferred from homology"/>
<dbReference type="InterPro" id="IPR018177">
    <property type="entry name" value="L-lactate_DH_AS"/>
</dbReference>
<evidence type="ECO:0000313" key="16">
    <source>
        <dbReference type="EMBL" id="OLV17384.1"/>
    </source>
</evidence>
<keyword evidence="6" id="KW-0021">Allosteric enzyme</keyword>
<evidence type="ECO:0000256" key="8">
    <source>
        <dbReference type="ARBA" id="ARBA00023027"/>
    </source>
</evidence>
<evidence type="ECO:0000256" key="6">
    <source>
        <dbReference type="ARBA" id="ARBA00022533"/>
    </source>
</evidence>
<keyword evidence="8 12" id="KW-0520">NAD</keyword>
<dbReference type="UniPathway" id="UPA00554">
    <property type="reaction ID" value="UER00611"/>
</dbReference>
<dbReference type="EMBL" id="MSTI01000102">
    <property type="protein sequence ID" value="OLV17384.1"/>
    <property type="molecule type" value="Genomic_DNA"/>
</dbReference>
<comment type="pathway">
    <text evidence="1">Fermentation; pyruvate fermentation to lactate; (S)-lactate from pyruvate: step 1/1.</text>
</comment>
<comment type="catalytic activity">
    <reaction evidence="9">
        <text>(S)-lactate + NAD(+) = pyruvate + NADH + H(+)</text>
        <dbReference type="Rhea" id="RHEA:23444"/>
        <dbReference type="ChEBI" id="CHEBI:15361"/>
        <dbReference type="ChEBI" id="CHEBI:15378"/>
        <dbReference type="ChEBI" id="CHEBI:16651"/>
        <dbReference type="ChEBI" id="CHEBI:57540"/>
        <dbReference type="ChEBI" id="CHEBI:57945"/>
        <dbReference type="EC" id="1.1.1.27"/>
    </reaction>
</comment>
<keyword evidence="7 13" id="KW-0560">Oxidoreductase</keyword>
<accession>A0A1U7NWU4</accession>
<dbReference type="GO" id="GO:0006096">
    <property type="term" value="P:glycolytic process"/>
    <property type="evidence" value="ECO:0007669"/>
    <property type="project" value="UniProtKB-UniRule"/>
</dbReference>
<dbReference type="GO" id="GO:0006089">
    <property type="term" value="P:lactate metabolic process"/>
    <property type="evidence" value="ECO:0007669"/>
    <property type="project" value="TreeGrafter"/>
</dbReference>
<dbReference type="InterPro" id="IPR011304">
    <property type="entry name" value="L-lactate_DH"/>
</dbReference>
<evidence type="ECO:0000259" key="15">
    <source>
        <dbReference type="Pfam" id="PF02866"/>
    </source>
</evidence>
<keyword evidence="17" id="KW-1185">Reference proteome</keyword>
<dbReference type="PANTHER" id="PTHR43128:SF16">
    <property type="entry name" value="L-LACTATE DEHYDROGENASE"/>
    <property type="match status" value="1"/>
</dbReference>
<evidence type="ECO:0000256" key="12">
    <source>
        <dbReference type="PIRSR" id="PIRSR000102-3"/>
    </source>
</evidence>